<dbReference type="PROSITE" id="PS00640">
    <property type="entry name" value="THIOL_PROTEASE_ASN"/>
    <property type="match status" value="1"/>
</dbReference>
<dbReference type="Pfam" id="PF08246">
    <property type="entry name" value="Inhibitor_I29"/>
    <property type="match status" value="1"/>
</dbReference>
<dbReference type="InterPro" id="IPR025661">
    <property type="entry name" value="Pept_asp_AS"/>
</dbReference>
<reference evidence="10" key="1">
    <citation type="submission" date="2013-07" db="EMBL/GenBank/DDBJ databases">
        <title>The genome of Eucalyptus grandis.</title>
        <authorList>
            <person name="Schmutz J."/>
            <person name="Hayes R."/>
            <person name="Myburg A."/>
            <person name="Tuskan G."/>
            <person name="Grattapaglia D."/>
            <person name="Rokhsar D.S."/>
        </authorList>
    </citation>
    <scope>NUCLEOTIDE SEQUENCE</scope>
    <source>
        <tissue evidence="10">Leaf extractions</tissue>
    </source>
</reference>
<dbReference type="InterPro" id="IPR013201">
    <property type="entry name" value="Prot_inhib_I29"/>
</dbReference>
<dbReference type="GO" id="GO:0005764">
    <property type="term" value="C:lysosome"/>
    <property type="evidence" value="ECO:0000318"/>
    <property type="project" value="GO_Central"/>
</dbReference>
<dbReference type="InterPro" id="IPR000668">
    <property type="entry name" value="Peptidase_C1A_C"/>
</dbReference>
<dbReference type="OMA" id="NSCYAYA"/>
<dbReference type="EMBL" id="KK198756">
    <property type="protein sequence ID" value="KCW76116.1"/>
    <property type="molecule type" value="Genomic_DNA"/>
</dbReference>
<evidence type="ECO:0000256" key="6">
    <source>
        <dbReference type="ARBA" id="ARBA00023145"/>
    </source>
</evidence>
<dbReference type="InterPro" id="IPR013128">
    <property type="entry name" value="Peptidase_C1A"/>
</dbReference>
<dbReference type="SMART" id="SM00645">
    <property type="entry name" value="Pept_C1"/>
    <property type="match status" value="1"/>
</dbReference>
<sequence length="354" mass="40047">MHCHNTVNLMAFKKQSRLILLLVSFVLVFWALPAECRSIHRESTLLSRHEQWMAQHGRTYKDAEEKDRRFAIFQSNVEYIESFNSAPGRDYKLKINQFADLTNEEFRAFRGGFRLPKTRIGSKKDDTPFRYENFTDVPSSIDWREKGAVTPVKDQGHCSSCWAFSAVAAVEGLIKITTGNLISLSEQELVDCDVQRDDHGCNYGWMDEAFEFIQQNSGLATEAEYPYNASKGACKAKASLEHTSKIRGYEDVPENDEDALLKAVANQPVAVAVDSNEDFQFYSSGVFTGECGTDYDHAVTIVGYGTRDNRMKYWLAKNSWGKGWGEEGYVRIQREVDAKEGLCGIAMLASYPIP</sequence>
<evidence type="ECO:0000259" key="8">
    <source>
        <dbReference type="SMART" id="SM00645"/>
    </source>
</evidence>
<evidence type="ECO:0000256" key="5">
    <source>
        <dbReference type="ARBA" id="ARBA00022807"/>
    </source>
</evidence>
<dbReference type="FunFam" id="3.90.70.10:FF:000023">
    <property type="entry name" value="Senescence-specific cysteine protease SAG39"/>
    <property type="match status" value="1"/>
</dbReference>
<dbReference type="AlphaFoldDB" id="A0A059CD63"/>
<evidence type="ECO:0000256" key="2">
    <source>
        <dbReference type="ARBA" id="ARBA00022670"/>
    </source>
</evidence>
<keyword evidence="3" id="KW-0732">Signal</keyword>
<accession>A0A059CD63</accession>
<dbReference type="eggNOG" id="KOG1543">
    <property type="taxonomic scope" value="Eukaryota"/>
</dbReference>
<dbReference type="InterPro" id="IPR038765">
    <property type="entry name" value="Papain-like_cys_pep_sf"/>
</dbReference>
<keyword evidence="6" id="KW-0865">Zymogen</keyword>
<dbReference type="SUPFAM" id="SSF54001">
    <property type="entry name" value="Cysteine proteinases"/>
    <property type="match status" value="1"/>
</dbReference>
<dbReference type="SMART" id="SM00848">
    <property type="entry name" value="Inhibitor_I29"/>
    <property type="match status" value="1"/>
</dbReference>
<dbReference type="CDD" id="cd02248">
    <property type="entry name" value="Peptidase_C1A"/>
    <property type="match status" value="1"/>
</dbReference>
<dbReference type="FunCoup" id="A0A059CD63">
    <property type="interactions" value="141"/>
</dbReference>
<dbReference type="MEROPS" id="C01.104"/>
<keyword evidence="7" id="KW-1015">Disulfide bond</keyword>
<organism evidence="10">
    <name type="scientific">Eucalyptus grandis</name>
    <name type="common">Flooded gum</name>
    <dbReference type="NCBI Taxonomy" id="71139"/>
    <lineage>
        <taxon>Eukaryota</taxon>
        <taxon>Viridiplantae</taxon>
        <taxon>Streptophyta</taxon>
        <taxon>Embryophyta</taxon>
        <taxon>Tracheophyta</taxon>
        <taxon>Spermatophyta</taxon>
        <taxon>Magnoliopsida</taxon>
        <taxon>eudicotyledons</taxon>
        <taxon>Gunneridae</taxon>
        <taxon>Pentapetalae</taxon>
        <taxon>rosids</taxon>
        <taxon>malvids</taxon>
        <taxon>Myrtales</taxon>
        <taxon>Myrtaceae</taxon>
        <taxon>Myrtoideae</taxon>
        <taxon>Eucalypteae</taxon>
        <taxon>Eucalyptus</taxon>
    </lineage>
</organism>
<name>A0A059CD63_EUCGR</name>
<dbReference type="Pfam" id="PF00112">
    <property type="entry name" value="Peptidase_C1"/>
    <property type="match status" value="1"/>
</dbReference>
<comment type="similarity">
    <text evidence="1">Belongs to the peptidase C1 family.</text>
</comment>
<protein>
    <submittedName>
        <fullName evidence="10">Uncharacterized protein</fullName>
    </submittedName>
</protein>
<keyword evidence="4" id="KW-0378">Hydrolase</keyword>
<evidence type="ECO:0000259" key="9">
    <source>
        <dbReference type="SMART" id="SM00848"/>
    </source>
</evidence>
<evidence type="ECO:0000313" key="10">
    <source>
        <dbReference type="EMBL" id="KCW76116.1"/>
    </source>
</evidence>
<feature type="domain" description="Peptidase C1A papain C-terminal" evidence="8">
    <location>
        <begin position="137"/>
        <end position="353"/>
    </location>
</feature>
<dbReference type="InterPro" id="IPR039417">
    <property type="entry name" value="Peptidase_C1A_papain-like"/>
</dbReference>
<feature type="domain" description="Cathepsin propeptide inhibitor" evidence="9">
    <location>
        <begin position="49"/>
        <end position="106"/>
    </location>
</feature>
<dbReference type="InParanoid" id="A0A059CD63"/>
<dbReference type="GO" id="GO:0005615">
    <property type="term" value="C:extracellular space"/>
    <property type="evidence" value="ECO:0000318"/>
    <property type="project" value="GO_Central"/>
</dbReference>
<evidence type="ECO:0000256" key="1">
    <source>
        <dbReference type="ARBA" id="ARBA00008455"/>
    </source>
</evidence>
<dbReference type="PRINTS" id="PR00705">
    <property type="entry name" value="PAPAIN"/>
</dbReference>
<dbReference type="Gene3D" id="3.90.70.10">
    <property type="entry name" value="Cysteine proteinases"/>
    <property type="match status" value="1"/>
</dbReference>
<keyword evidence="2" id="KW-0645">Protease</keyword>
<dbReference type="PANTHER" id="PTHR12411">
    <property type="entry name" value="CYSTEINE PROTEASE FAMILY C1-RELATED"/>
    <property type="match status" value="1"/>
</dbReference>
<evidence type="ECO:0000256" key="7">
    <source>
        <dbReference type="ARBA" id="ARBA00023157"/>
    </source>
</evidence>
<dbReference type="GO" id="GO:0004197">
    <property type="term" value="F:cysteine-type endopeptidase activity"/>
    <property type="evidence" value="ECO:0000318"/>
    <property type="project" value="GO_Central"/>
</dbReference>
<dbReference type="Gramene" id="KCW76116">
    <property type="protein sequence ID" value="KCW76116"/>
    <property type="gene ID" value="EUGRSUZ_D00493"/>
</dbReference>
<keyword evidence="5" id="KW-0788">Thiol protease</keyword>
<proteinExistence type="inferred from homology"/>
<evidence type="ECO:0000256" key="3">
    <source>
        <dbReference type="ARBA" id="ARBA00022729"/>
    </source>
</evidence>
<evidence type="ECO:0000256" key="4">
    <source>
        <dbReference type="ARBA" id="ARBA00022801"/>
    </source>
</evidence>
<gene>
    <name evidence="10" type="ORF">EUGRSUZ_D00493</name>
</gene>
<dbReference type="GO" id="GO:0051603">
    <property type="term" value="P:proteolysis involved in protein catabolic process"/>
    <property type="evidence" value="ECO:0000318"/>
    <property type="project" value="GO_Central"/>
</dbReference>